<name>A0AAE0BHF6_9CHLO</name>
<dbReference type="Proteomes" id="UP001190700">
    <property type="component" value="Unassembled WGS sequence"/>
</dbReference>
<comment type="caution">
    <text evidence="1">The sequence shown here is derived from an EMBL/GenBank/DDBJ whole genome shotgun (WGS) entry which is preliminary data.</text>
</comment>
<evidence type="ECO:0000313" key="2">
    <source>
        <dbReference type="Proteomes" id="UP001190700"/>
    </source>
</evidence>
<dbReference type="AlphaFoldDB" id="A0AAE0BHF6"/>
<sequence>MDPMLAVIQAQLARQKAEHATAMAALKATVDAQQVQLAAQLLRAFVFSVKAEMTKCVAGFRGDGRSARPYVDFSLLGPPPESPSAKGGHVAASAGGGVPGAAGISAPMAVSPIAPVTPTVPEKHRQSDADIEAAVKGNDIFAGAAEFSGRNLFTRLAPVRLDSGVHRGLDFKAAG</sequence>
<organism evidence="1 2">
    <name type="scientific">Cymbomonas tetramitiformis</name>
    <dbReference type="NCBI Taxonomy" id="36881"/>
    <lineage>
        <taxon>Eukaryota</taxon>
        <taxon>Viridiplantae</taxon>
        <taxon>Chlorophyta</taxon>
        <taxon>Pyramimonadophyceae</taxon>
        <taxon>Pyramimonadales</taxon>
        <taxon>Pyramimonadaceae</taxon>
        <taxon>Cymbomonas</taxon>
    </lineage>
</organism>
<keyword evidence="2" id="KW-1185">Reference proteome</keyword>
<accession>A0AAE0BHF6</accession>
<reference evidence="1 2" key="1">
    <citation type="journal article" date="2015" name="Genome Biol. Evol.">
        <title>Comparative Genomics of a Bacterivorous Green Alga Reveals Evolutionary Causalities and Consequences of Phago-Mixotrophic Mode of Nutrition.</title>
        <authorList>
            <person name="Burns J.A."/>
            <person name="Paasch A."/>
            <person name="Narechania A."/>
            <person name="Kim E."/>
        </authorList>
    </citation>
    <scope>NUCLEOTIDE SEQUENCE [LARGE SCALE GENOMIC DNA]</scope>
    <source>
        <strain evidence="1 2">PLY_AMNH</strain>
    </source>
</reference>
<gene>
    <name evidence="1" type="ORF">CYMTET_54106</name>
</gene>
<protein>
    <submittedName>
        <fullName evidence="1">Uncharacterized protein</fullName>
    </submittedName>
</protein>
<dbReference type="EMBL" id="LGRX02035238">
    <property type="protein sequence ID" value="KAK3235707.1"/>
    <property type="molecule type" value="Genomic_DNA"/>
</dbReference>
<proteinExistence type="predicted"/>
<evidence type="ECO:0000313" key="1">
    <source>
        <dbReference type="EMBL" id="KAK3235707.1"/>
    </source>
</evidence>